<evidence type="ECO:0000256" key="6">
    <source>
        <dbReference type="ARBA" id="ARBA00023242"/>
    </source>
</evidence>
<organism evidence="10 11">
    <name type="scientific">Cercospora berteroae</name>
    <dbReference type="NCBI Taxonomy" id="357750"/>
    <lineage>
        <taxon>Eukaryota</taxon>
        <taxon>Fungi</taxon>
        <taxon>Dikarya</taxon>
        <taxon>Ascomycota</taxon>
        <taxon>Pezizomycotina</taxon>
        <taxon>Dothideomycetes</taxon>
        <taxon>Dothideomycetidae</taxon>
        <taxon>Mycosphaerellales</taxon>
        <taxon>Mycosphaerellaceae</taxon>
        <taxon>Cercospora</taxon>
    </lineage>
</organism>
<dbReference type="AlphaFoldDB" id="A0A2S6C6P8"/>
<evidence type="ECO:0000256" key="1">
    <source>
        <dbReference type="ARBA" id="ARBA00004123"/>
    </source>
</evidence>
<dbReference type="PROSITE" id="PS50157">
    <property type="entry name" value="ZINC_FINGER_C2H2_2"/>
    <property type="match status" value="2"/>
</dbReference>
<feature type="domain" description="C2H2-type" evidence="9">
    <location>
        <begin position="329"/>
        <end position="356"/>
    </location>
</feature>
<dbReference type="InterPro" id="IPR050331">
    <property type="entry name" value="Zinc_finger"/>
</dbReference>
<keyword evidence="5" id="KW-0862">Zinc</keyword>
<keyword evidence="11" id="KW-1185">Reference proteome</keyword>
<evidence type="ECO:0000256" key="8">
    <source>
        <dbReference type="SAM" id="MobiDB-lite"/>
    </source>
</evidence>
<feature type="compositionally biased region" description="Polar residues" evidence="8">
    <location>
        <begin position="76"/>
        <end position="92"/>
    </location>
</feature>
<protein>
    <recommendedName>
        <fullName evidence="9">C2H2-type domain-containing protein</fullName>
    </recommendedName>
</protein>
<dbReference type="SMART" id="SM00355">
    <property type="entry name" value="ZnF_C2H2"/>
    <property type="match status" value="2"/>
</dbReference>
<sequence length="395" mass="43088">MATVSMMAYPVRNAFPAYPQHYAMYPTRAQQPQLDVNQAMHVNPYAYNHVAQQQQQQQQQHHPQPQPQPQPQQQQSYHVQPRSPQSSGSPTSDDGFKPSLPSISNLLSFADRPGGDAHQTSQGSAAQQQQNEQVGSQQTSPPLLPSSQATVAQPNQPASYPVAEATSSPRDVVPPPPPMRSDSVLESTNSPSTISTASALSGSPYYVGSSINNMEPADQRAAQFPVMKRAQVPSQMNASPYGSARYTASPYADSPTSMPGTAYYPPQQAAYQVPQGMYQQRPLPSNFPPPPPAVQVQSSAPLPTSNPWEHHHYISPSSQATFPQSQDRYICTTCNKAFSRPSSLKIHTHSHTGEKPFRCPHNGCGKAFSVRSNMKRHERGCHSGMAGHIAHPHMI</sequence>
<feature type="compositionally biased region" description="Low complexity" evidence="8">
    <location>
        <begin position="119"/>
        <end position="148"/>
    </location>
</feature>
<dbReference type="STRING" id="357750.A0A2S6C6P8"/>
<evidence type="ECO:0000256" key="3">
    <source>
        <dbReference type="ARBA" id="ARBA00022737"/>
    </source>
</evidence>
<dbReference type="InterPro" id="IPR013087">
    <property type="entry name" value="Znf_C2H2_type"/>
</dbReference>
<dbReference type="GO" id="GO:0005634">
    <property type="term" value="C:nucleus"/>
    <property type="evidence" value="ECO:0007669"/>
    <property type="project" value="UniProtKB-SubCell"/>
</dbReference>
<comment type="subcellular location">
    <subcellularLocation>
        <location evidence="1">Nucleus</location>
    </subcellularLocation>
</comment>
<evidence type="ECO:0000256" key="2">
    <source>
        <dbReference type="ARBA" id="ARBA00022723"/>
    </source>
</evidence>
<name>A0A2S6C6P8_9PEZI</name>
<evidence type="ECO:0000259" key="9">
    <source>
        <dbReference type="PROSITE" id="PS50157"/>
    </source>
</evidence>
<keyword evidence="3" id="KW-0677">Repeat</keyword>
<dbReference type="PANTHER" id="PTHR16515">
    <property type="entry name" value="PR DOMAIN ZINC FINGER PROTEIN"/>
    <property type="match status" value="1"/>
</dbReference>
<evidence type="ECO:0000313" key="11">
    <source>
        <dbReference type="Proteomes" id="UP000237631"/>
    </source>
</evidence>
<dbReference type="SUPFAM" id="SSF57667">
    <property type="entry name" value="beta-beta-alpha zinc fingers"/>
    <property type="match status" value="1"/>
</dbReference>
<dbReference type="Proteomes" id="UP000237631">
    <property type="component" value="Unassembled WGS sequence"/>
</dbReference>
<dbReference type="PROSITE" id="PS00028">
    <property type="entry name" value="ZINC_FINGER_C2H2_1"/>
    <property type="match status" value="2"/>
</dbReference>
<feature type="domain" description="C2H2-type" evidence="9">
    <location>
        <begin position="357"/>
        <end position="387"/>
    </location>
</feature>
<keyword evidence="2" id="KW-0479">Metal-binding</keyword>
<dbReference type="GO" id="GO:0010468">
    <property type="term" value="P:regulation of gene expression"/>
    <property type="evidence" value="ECO:0007669"/>
    <property type="project" value="TreeGrafter"/>
</dbReference>
<dbReference type="OrthoDB" id="6077919at2759"/>
<reference evidence="11" key="1">
    <citation type="journal article" date="2017" name="bioRxiv">
        <title>Conservation of a gene cluster reveals novel cercosporin biosynthetic mechanisms and extends production to the genus Colletotrichum.</title>
        <authorList>
            <person name="de Jonge R."/>
            <person name="Ebert M.K."/>
            <person name="Huitt-Roehl C.R."/>
            <person name="Pal P."/>
            <person name="Suttle J.C."/>
            <person name="Spanner R.E."/>
            <person name="Neubauer J.D."/>
            <person name="Jurick W.M.II."/>
            <person name="Stott K.A."/>
            <person name="Secor G.A."/>
            <person name="Thomma B.P.H.J."/>
            <person name="Van de Peer Y."/>
            <person name="Townsend C.A."/>
            <person name="Bolton M.D."/>
        </authorList>
    </citation>
    <scope>NUCLEOTIDE SEQUENCE [LARGE SCALE GENOMIC DNA]</scope>
    <source>
        <strain evidence="11">CBS538.71</strain>
    </source>
</reference>
<dbReference type="Pfam" id="PF00096">
    <property type="entry name" value="zf-C2H2"/>
    <property type="match status" value="2"/>
</dbReference>
<feature type="compositionally biased region" description="Low complexity" evidence="8">
    <location>
        <begin position="52"/>
        <end position="63"/>
    </location>
</feature>
<keyword evidence="4 7" id="KW-0863">Zinc-finger</keyword>
<evidence type="ECO:0000313" key="10">
    <source>
        <dbReference type="EMBL" id="PPJ55405.1"/>
    </source>
</evidence>
<accession>A0A2S6C6P8</accession>
<proteinExistence type="predicted"/>
<dbReference type="Gene3D" id="3.30.160.60">
    <property type="entry name" value="Classic Zinc Finger"/>
    <property type="match status" value="2"/>
</dbReference>
<dbReference type="GO" id="GO:0008270">
    <property type="term" value="F:zinc ion binding"/>
    <property type="evidence" value="ECO:0007669"/>
    <property type="project" value="UniProtKB-KW"/>
</dbReference>
<evidence type="ECO:0000256" key="7">
    <source>
        <dbReference type="PROSITE-ProRule" id="PRU00042"/>
    </source>
</evidence>
<feature type="compositionally biased region" description="Polar residues" evidence="8">
    <location>
        <begin position="149"/>
        <end position="158"/>
    </location>
</feature>
<dbReference type="InterPro" id="IPR036236">
    <property type="entry name" value="Znf_C2H2_sf"/>
</dbReference>
<dbReference type="PANTHER" id="PTHR16515:SF49">
    <property type="entry name" value="GASTRULA ZINC FINGER PROTEIN XLCGF49.1-LIKE-RELATED"/>
    <property type="match status" value="1"/>
</dbReference>
<feature type="compositionally biased region" description="Polar residues" evidence="8">
    <location>
        <begin position="185"/>
        <end position="201"/>
    </location>
</feature>
<evidence type="ECO:0000256" key="4">
    <source>
        <dbReference type="ARBA" id="ARBA00022771"/>
    </source>
</evidence>
<dbReference type="EMBL" id="PNEN01000540">
    <property type="protein sequence ID" value="PPJ55405.1"/>
    <property type="molecule type" value="Genomic_DNA"/>
</dbReference>
<feature type="region of interest" description="Disordered" evidence="8">
    <location>
        <begin position="50"/>
        <end position="202"/>
    </location>
</feature>
<comment type="caution">
    <text evidence="10">The sequence shown here is derived from an EMBL/GenBank/DDBJ whole genome shotgun (WGS) entry which is preliminary data.</text>
</comment>
<dbReference type="FunFam" id="3.30.160.60:FF:001102">
    <property type="entry name" value="Transcription factor IIIA"/>
    <property type="match status" value="1"/>
</dbReference>
<evidence type="ECO:0000256" key="5">
    <source>
        <dbReference type="ARBA" id="ARBA00022833"/>
    </source>
</evidence>
<gene>
    <name evidence="10" type="ORF">CBER1_02770</name>
</gene>
<keyword evidence="6" id="KW-0539">Nucleus</keyword>